<comment type="caution">
    <text evidence="4">The sequence shown here is derived from an EMBL/GenBank/DDBJ whole genome shotgun (WGS) entry which is preliminary data.</text>
</comment>
<dbReference type="PRINTS" id="PR00081">
    <property type="entry name" value="GDHRDH"/>
</dbReference>
<reference evidence="4 5" key="1">
    <citation type="submission" date="2019-08" db="EMBL/GenBank/DDBJ databases">
        <title>Bioinformatics analysis of the strain L3 and L5.</title>
        <authorList>
            <person name="Li X."/>
        </authorList>
    </citation>
    <scope>NUCLEOTIDE SEQUENCE [LARGE SCALE GENOMIC DNA]</scope>
    <source>
        <strain evidence="4 5">L3</strain>
    </source>
</reference>
<dbReference type="PANTHER" id="PTHR44169">
    <property type="entry name" value="NADPH-DEPENDENT 1-ACYLDIHYDROXYACETONE PHOSPHATE REDUCTASE"/>
    <property type="match status" value="1"/>
</dbReference>
<dbReference type="RefSeq" id="WP_149436754.1">
    <property type="nucleotide sequence ID" value="NZ_VTPX01000012.1"/>
</dbReference>
<keyword evidence="2" id="KW-0560">Oxidoreductase</keyword>
<dbReference type="SUPFAM" id="SSF51735">
    <property type="entry name" value="NAD(P)-binding Rossmann-fold domains"/>
    <property type="match status" value="1"/>
</dbReference>
<evidence type="ECO:0000256" key="3">
    <source>
        <dbReference type="RuleBase" id="RU000363"/>
    </source>
</evidence>
<dbReference type="NCBIfam" id="NF004826">
    <property type="entry name" value="PRK06182.1"/>
    <property type="match status" value="1"/>
</dbReference>
<dbReference type="GO" id="GO:0016491">
    <property type="term" value="F:oxidoreductase activity"/>
    <property type="evidence" value="ECO:0007669"/>
    <property type="project" value="UniProtKB-KW"/>
</dbReference>
<dbReference type="Pfam" id="PF00106">
    <property type="entry name" value="adh_short"/>
    <property type="match status" value="1"/>
</dbReference>
<name>A0A640WBX3_9GAMM</name>
<dbReference type="Proteomes" id="UP000466024">
    <property type="component" value="Unassembled WGS sequence"/>
</dbReference>
<evidence type="ECO:0000256" key="2">
    <source>
        <dbReference type="ARBA" id="ARBA00023002"/>
    </source>
</evidence>
<dbReference type="InterPro" id="IPR002347">
    <property type="entry name" value="SDR_fam"/>
</dbReference>
<dbReference type="CDD" id="cd05374">
    <property type="entry name" value="17beta-HSD-like_SDR_c"/>
    <property type="match status" value="1"/>
</dbReference>
<keyword evidence="5" id="KW-1185">Reference proteome</keyword>
<protein>
    <submittedName>
        <fullName evidence="4">SDR family NAD(P)-dependent oxidoreductase</fullName>
    </submittedName>
</protein>
<evidence type="ECO:0000313" key="5">
    <source>
        <dbReference type="Proteomes" id="UP000466024"/>
    </source>
</evidence>
<evidence type="ECO:0000313" key="4">
    <source>
        <dbReference type="EMBL" id="KAA0016289.1"/>
    </source>
</evidence>
<dbReference type="InterPro" id="IPR036291">
    <property type="entry name" value="NAD(P)-bd_dom_sf"/>
</dbReference>
<comment type="similarity">
    <text evidence="1 3">Belongs to the short-chain dehydrogenases/reductases (SDR) family.</text>
</comment>
<dbReference type="PANTHER" id="PTHR44169:SF6">
    <property type="entry name" value="NADPH-DEPENDENT 1-ACYLDIHYDROXYACETONE PHOSPHATE REDUCTASE"/>
    <property type="match status" value="1"/>
</dbReference>
<organism evidence="4 5">
    <name type="scientific">Salinicola corii</name>
    <dbReference type="NCBI Taxonomy" id="2606937"/>
    <lineage>
        <taxon>Bacteria</taxon>
        <taxon>Pseudomonadati</taxon>
        <taxon>Pseudomonadota</taxon>
        <taxon>Gammaproteobacteria</taxon>
        <taxon>Oceanospirillales</taxon>
        <taxon>Halomonadaceae</taxon>
        <taxon>Salinicola</taxon>
    </lineage>
</organism>
<sequence length="272" mass="29605">METSAKPVVLVTGASSGMGKDFALRLLKEGYVVYGAARRVERMRDIVEAGGVALNIDVSDERSIGDGVARIIADQGRIDVLINNAGYGQHGAIEDVPIELARGQMEVNLFGLARLTQLCLPHMRARGHGRIVNISSIGGKITTPLGGWYHASKFALEGWSDVLRNEVRAFGIEVVVIEPGGIESEWSDIATHEAVRLSGKGAYANLVQAFAKAHSGTKAPPPSVITELVMRALQSRRPRSRYAAGFMAKPLLLLRRILSDWMFDRLIMSAFR</sequence>
<evidence type="ECO:0000256" key="1">
    <source>
        <dbReference type="ARBA" id="ARBA00006484"/>
    </source>
</evidence>
<dbReference type="EMBL" id="VTPX01000012">
    <property type="protein sequence ID" value="KAA0016289.1"/>
    <property type="molecule type" value="Genomic_DNA"/>
</dbReference>
<proteinExistence type="inferred from homology"/>
<dbReference type="PRINTS" id="PR00080">
    <property type="entry name" value="SDRFAMILY"/>
</dbReference>
<dbReference type="Gene3D" id="3.40.50.720">
    <property type="entry name" value="NAD(P)-binding Rossmann-like Domain"/>
    <property type="match status" value="1"/>
</dbReference>
<gene>
    <name evidence="4" type="ORF">F0A16_17825</name>
</gene>
<accession>A0A640WBX3</accession>
<dbReference type="AlphaFoldDB" id="A0A640WBX3"/>